<dbReference type="Proteomes" id="UP001597427">
    <property type="component" value="Unassembled WGS sequence"/>
</dbReference>
<keyword evidence="2" id="KW-1185">Reference proteome</keyword>
<protein>
    <submittedName>
        <fullName evidence="1">Uncharacterized protein</fullName>
    </submittedName>
</protein>
<dbReference type="RefSeq" id="WP_379982183.1">
    <property type="nucleotide sequence ID" value="NZ_JBHUMO010000056.1"/>
</dbReference>
<evidence type="ECO:0000313" key="2">
    <source>
        <dbReference type="Proteomes" id="UP001597427"/>
    </source>
</evidence>
<organism evidence="1 2">
    <name type="scientific">Enterococcus camelliae</name>
    <dbReference type="NCBI Taxonomy" id="453959"/>
    <lineage>
        <taxon>Bacteria</taxon>
        <taxon>Bacillati</taxon>
        <taxon>Bacillota</taxon>
        <taxon>Bacilli</taxon>
        <taxon>Lactobacillales</taxon>
        <taxon>Enterococcaceae</taxon>
        <taxon>Enterococcus</taxon>
    </lineage>
</organism>
<dbReference type="EMBL" id="JBHUMO010000056">
    <property type="protein sequence ID" value="MFD2729634.1"/>
    <property type="molecule type" value="Genomic_DNA"/>
</dbReference>
<reference evidence="2" key="1">
    <citation type="journal article" date="2019" name="Int. J. Syst. Evol. Microbiol.">
        <title>The Global Catalogue of Microorganisms (GCM) 10K type strain sequencing project: providing services to taxonomists for standard genome sequencing and annotation.</title>
        <authorList>
            <consortium name="The Broad Institute Genomics Platform"/>
            <consortium name="The Broad Institute Genome Sequencing Center for Infectious Disease"/>
            <person name="Wu L."/>
            <person name="Ma J."/>
        </authorList>
    </citation>
    <scope>NUCLEOTIDE SEQUENCE [LARGE SCALE GENOMIC DNA]</scope>
    <source>
        <strain evidence="2">TISTR 932</strain>
    </source>
</reference>
<sequence length="142" mass="16059">MKRPDLGYYLSMINSIVTDTEQTGTQLNDAFEEVKGAIERKEIASFDDARRMEIVELFQTGTDKYRLMLEQISKLQPPARILGNHKKFEHAYKSYVAGCEEMILSLEDGIDVAAFYAAEEKQDQATDAIAAAIQKMTQVMVK</sequence>
<proteinExistence type="predicted"/>
<evidence type="ECO:0000313" key="1">
    <source>
        <dbReference type="EMBL" id="MFD2729634.1"/>
    </source>
</evidence>
<comment type="caution">
    <text evidence="1">The sequence shown here is derived from an EMBL/GenBank/DDBJ whole genome shotgun (WGS) entry which is preliminary data.</text>
</comment>
<accession>A0ABW5TKP9</accession>
<name>A0ABW5TKP9_9ENTE</name>
<gene>
    <name evidence="1" type="ORF">ACFSR0_09395</name>
</gene>